<organism evidence="3 4">
    <name type="scientific">Paenibacillus agricola</name>
    <dbReference type="NCBI Taxonomy" id="2716264"/>
    <lineage>
        <taxon>Bacteria</taxon>
        <taxon>Bacillati</taxon>
        <taxon>Bacillota</taxon>
        <taxon>Bacilli</taxon>
        <taxon>Bacillales</taxon>
        <taxon>Paenibacillaceae</taxon>
        <taxon>Paenibacillus</taxon>
    </lineage>
</organism>
<dbReference type="InterPro" id="IPR015995">
    <property type="entry name" value="MlrC_N"/>
</dbReference>
<reference evidence="3" key="1">
    <citation type="submission" date="2020-03" db="EMBL/GenBank/DDBJ databases">
        <title>Draft sequencing of Paenibacilllus sp. S3N08.</title>
        <authorList>
            <person name="Kim D.-U."/>
        </authorList>
    </citation>
    <scope>NUCLEOTIDE SEQUENCE</scope>
    <source>
        <strain evidence="3">S3N08</strain>
    </source>
</reference>
<dbReference type="InterPro" id="IPR009197">
    <property type="entry name" value="MlrC"/>
</dbReference>
<feature type="domain" description="Microcystin LR degradation protein MlrC N-terminal" evidence="2">
    <location>
        <begin position="2"/>
        <end position="288"/>
    </location>
</feature>
<gene>
    <name evidence="3" type="ORF">G9U52_23430</name>
</gene>
<protein>
    <submittedName>
        <fullName evidence="3">M81 family metallopeptidase</fullName>
    </submittedName>
</protein>
<dbReference type="Pfam" id="PF07364">
    <property type="entry name" value="DUF1485"/>
    <property type="match status" value="1"/>
</dbReference>
<evidence type="ECO:0000259" key="2">
    <source>
        <dbReference type="Pfam" id="PF07364"/>
    </source>
</evidence>
<evidence type="ECO:0000259" key="1">
    <source>
        <dbReference type="Pfam" id="PF07171"/>
    </source>
</evidence>
<proteinExistence type="predicted"/>
<accession>A0ABX0JC16</accession>
<dbReference type="Pfam" id="PF07171">
    <property type="entry name" value="MlrC_C"/>
    <property type="match status" value="1"/>
</dbReference>
<dbReference type="InterPro" id="IPR010799">
    <property type="entry name" value="MlrC_C"/>
</dbReference>
<dbReference type="Proteomes" id="UP001165962">
    <property type="component" value="Unassembled WGS sequence"/>
</dbReference>
<sequence length="481" mass="52027">MKIAVVGILHETNTFAPGTTGIQGFTGEYTSGKDAFYERYEGTRTSMGGVISKSRELDVDLVPGIYTSATPSGMVEAEAMETLINDVLTSVDVSADAVLVIMHGAMVAENIPDAEGEFLKRMREIVGPKLPIGMTLDLHGNISRRMVELVDIIVGYDTYPHVDMFERAEEALELLVRTVRGEIRPVRALAQPRMLVVPQGMLTVEGAMKELMDEAFAMEKESGVLNVTVAGGFPYSDVPDAGMAFVVTTDGDLTLAERLAERLSMHARQNKERFTVRFVTPEEAVSQAYAQSEGPVILTEGSDNVGGGAPGDATHLLALLVDPPSPSLIVIRDQEAVAEAHRIGIGGVFECEVGGKSDKLHGNPIGIKGRVRTLFDGFYTHIGPYMTGHHADMGRTAVIESGKLTLILTEKRQAPWDLGHVRSVGLWPADFHVIVAKSAIAWQTAFGPFAKSVIHVESPGCCTSNLKHLSYQLVMKPVYPL</sequence>
<dbReference type="EMBL" id="JAAOIW010000009">
    <property type="protein sequence ID" value="NHN32776.1"/>
    <property type="molecule type" value="Genomic_DNA"/>
</dbReference>
<feature type="domain" description="Microcystin LR degradation protein MlrC C-terminal" evidence="1">
    <location>
        <begin position="300"/>
        <end position="472"/>
    </location>
</feature>
<comment type="caution">
    <text evidence="3">The sequence shown here is derived from an EMBL/GenBank/DDBJ whole genome shotgun (WGS) entry which is preliminary data.</text>
</comment>
<keyword evidence="4" id="KW-1185">Reference proteome</keyword>
<dbReference type="PIRSF" id="PIRSF012702">
    <property type="entry name" value="UCP012702"/>
    <property type="match status" value="1"/>
</dbReference>
<evidence type="ECO:0000313" key="4">
    <source>
        <dbReference type="Proteomes" id="UP001165962"/>
    </source>
</evidence>
<evidence type="ECO:0000313" key="3">
    <source>
        <dbReference type="EMBL" id="NHN32776.1"/>
    </source>
</evidence>
<name>A0ABX0JC16_9BACL</name>